<dbReference type="Proteomes" id="UP000887116">
    <property type="component" value="Unassembled WGS sequence"/>
</dbReference>
<protein>
    <submittedName>
        <fullName evidence="1">Tyrosine-protein kinase transmembrane receptor Ror2</fullName>
    </submittedName>
</protein>
<sequence length="120" mass="13521">MYFLHYLDEYALDDPVYTHSELSLNATRTTSFTCKATNSLLSLNSSLVTDSKQFQLYVTPKDGHSDAQFSRTEDGQLISCHQISCRSMIREKSNTRISAHPTTTGLNKVQHKNCLTTSLN</sequence>
<keyword evidence="1" id="KW-0808">Transferase</keyword>
<organism evidence="1 2">
    <name type="scientific">Trichonephila clavata</name>
    <name type="common">Joro spider</name>
    <name type="synonym">Nephila clavata</name>
    <dbReference type="NCBI Taxonomy" id="2740835"/>
    <lineage>
        <taxon>Eukaryota</taxon>
        <taxon>Metazoa</taxon>
        <taxon>Ecdysozoa</taxon>
        <taxon>Arthropoda</taxon>
        <taxon>Chelicerata</taxon>
        <taxon>Arachnida</taxon>
        <taxon>Araneae</taxon>
        <taxon>Araneomorphae</taxon>
        <taxon>Entelegynae</taxon>
        <taxon>Araneoidea</taxon>
        <taxon>Nephilidae</taxon>
        <taxon>Trichonephila</taxon>
    </lineage>
</organism>
<keyword evidence="1" id="KW-0675">Receptor</keyword>
<keyword evidence="1" id="KW-0472">Membrane</keyword>
<gene>
    <name evidence="1" type="primary">Nrk_1</name>
    <name evidence="1" type="ORF">TNCT_661091</name>
</gene>
<keyword evidence="1" id="KW-0418">Kinase</keyword>
<keyword evidence="1" id="KW-0812">Transmembrane</keyword>
<comment type="caution">
    <text evidence="1">The sequence shown here is derived from an EMBL/GenBank/DDBJ whole genome shotgun (WGS) entry which is preliminary data.</text>
</comment>
<evidence type="ECO:0000313" key="1">
    <source>
        <dbReference type="EMBL" id="GFQ83997.1"/>
    </source>
</evidence>
<proteinExistence type="predicted"/>
<keyword evidence="2" id="KW-1185">Reference proteome</keyword>
<name>A0A8X6FMS1_TRICU</name>
<reference evidence="1" key="1">
    <citation type="submission" date="2020-07" db="EMBL/GenBank/DDBJ databases">
        <title>Multicomponent nature underlies the extraordinary mechanical properties of spider dragline silk.</title>
        <authorList>
            <person name="Kono N."/>
            <person name="Nakamura H."/>
            <person name="Mori M."/>
            <person name="Yoshida Y."/>
            <person name="Ohtoshi R."/>
            <person name="Malay A.D."/>
            <person name="Moran D.A.P."/>
            <person name="Tomita M."/>
            <person name="Numata K."/>
            <person name="Arakawa K."/>
        </authorList>
    </citation>
    <scope>NUCLEOTIDE SEQUENCE</scope>
</reference>
<dbReference type="EMBL" id="BMAO01022740">
    <property type="protein sequence ID" value="GFQ83997.1"/>
    <property type="molecule type" value="Genomic_DNA"/>
</dbReference>
<evidence type="ECO:0000313" key="2">
    <source>
        <dbReference type="Proteomes" id="UP000887116"/>
    </source>
</evidence>
<accession>A0A8X6FMS1</accession>
<dbReference type="GO" id="GO:0016301">
    <property type="term" value="F:kinase activity"/>
    <property type="evidence" value="ECO:0007669"/>
    <property type="project" value="UniProtKB-KW"/>
</dbReference>
<dbReference type="AlphaFoldDB" id="A0A8X6FMS1"/>